<keyword evidence="1" id="KW-1133">Transmembrane helix</keyword>
<dbReference type="AlphaFoldDB" id="A0A7T4A2A0"/>
<evidence type="ECO:0000256" key="1">
    <source>
        <dbReference type="SAM" id="Phobius"/>
    </source>
</evidence>
<accession>A0A7T4A2A0</accession>
<organism evidence="2 3">
    <name type="scientific">Brevibacterium casei</name>
    <dbReference type="NCBI Taxonomy" id="33889"/>
    <lineage>
        <taxon>Bacteria</taxon>
        <taxon>Bacillati</taxon>
        <taxon>Actinomycetota</taxon>
        <taxon>Actinomycetes</taxon>
        <taxon>Micrococcales</taxon>
        <taxon>Brevibacteriaceae</taxon>
        <taxon>Brevibacterium</taxon>
    </lineage>
</organism>
<proteinExistence type="predicted"/>
<feature type="transmembrane region" description="Helical" evidence="1">
    <location>
        <begin position="12"/>
        <end position="33"/>
    </location>
</feature>
<dbReference type="EMBL" id="CP065989">
    <property type="protein sequence ID" value="QQB16001.1"/>
    <property type="molecule type" value="Genomic_DNA"/>
</dbReference>
<gene>
    <name evidence="2" type="ORF">I6H47_04665</name>
</gene>
<name>A0A7T4A2A0_9MICO</name>
<feature type="transmembrane region" description="Helical" evidence="1">
    <location>
        <begin position="39"/>
        <end position="58"/>
    </location>
</feature>
<feature type="transmembrane region" description="Helical" evidence="1">
    <location>
        <begin position="132"/>
        <end position="153"/>
    </location>
</feature>
<reference evidence="2 3" key="1">
    <citation type="submission" date="2020-12" db="EMBL/GenBank/DDBJ databases">
        <title>FDA dAtabase for Regulatory Grade micrObial Sequences (FDA-ARGOS): Supporting development and validation of Infectious Disease Dx tests.</title>
        <authorList>
            <person name="Sproer C."/>
            <person name="Gronow S."/>
            <person name="Severitt S."/>
            <person name="Schroder I."/>
            <person name="Tallon L."/>
            <person name="Sadzewicz L."/>
            <person name="Zhao X."/>
            <person name="Boylan J."/>
            <person name="Ott S."/>
            <person name="Bowen H."/>
            <person name="Vavikolanu K."/>
            <person name="Mehta A."/>
            <person name="Aluvathingal J."/>
            <person name="Nadendla S."/>
            <person name="Lowell S."/>
            <person name="Myers T."/>
            <person name="Yan Y."/>
            <person name="Sichtig H."/>
        </authorList>
    </citation>
    <scope>NUCLEOTIDE SEQUENCE [LARGE SCALE GENOMIC DNA]</scope>
    <source>
        <strain evidence="2 3">FDAARGOS_990</strain>
    </source>
</reference>
<sequence>MGVKKDRRRQRALRGTAAAVAATFLALTSHILGGGSMPTLMGIVAPLALSMLVCVLLAGRRMTLARLVPSVFVSQGLFHGLFSVFTPMHPMAMGATAVERQAMDHAGMDGSGAMAGQMAASAGQMSQMHSHFSVPMTIMHCVAAIATIALIYWAETLPVRLLAFVRLVVRALVPALGAVRALPERPRLAVPVSDFVPPPLGVLRSPVLRRGPPLPAF</sequence>
<evidence type="ECO:0000313" key="3">
    <source>
        <dbReference type="Proteomes" id="UP000595374"/>
    </source>
</evidence>
<keyword evidence="1" id="KW-0472">Membrane</keyword>
<dbReference type="Proteomes" id="UP000595374">
    <property type="component" value="Chromosome"/>
</dbReference>
<protein>
    <submittedName>
        <fullName evidence="2">Uncharacterized protein</fullName>
    </submittedName>
</protein>
<evidence type="ECO:0000313" key="2">
    <source>
        <dbReference type="EMBL" id="QQB16001.1"/>
    </source>
</evidence>
<keyword evidence="1" id="KW-0812">Transmembrane</keyword>